<evidence type="ECO:0000256" key="2">
    <source>
        <dbReference type="SAM" id="MobiDB-lite"/>
    </source>
</evidence>
<dbReference type="OrthoDB" id="515863at2759"/>
<dbReference type="Proteomes" id="UP000289738">
    <property type="component" value="Chromosome A01"/>
</dbReference>
<protein>
    <recommendedName>
        <fullName evidence="3">PTC1-like winged helix-turn-helix domain-containing protein</fullName>
    </recommendedName>
</protein>
<evidence type="ECO:0000313" key="4">
    <source>
        <dbReference type="EMBL" id="RYR79157.1"/>
    </source>
</evidence>
<dbReference type="GO" id="GO:0051177">
    <property type="term" value="P:meiotic sister chromatid cohesion"/>
    <property type="evidence" value="ECO:0007669"/>
    <property type="project" value="InterPro"/>
</dbReference>
<dbReference type="GO" id="GO:0007131">
    <property type="term" value="P:reciprocal meiotic recombination"/>
    <property type="evidence" value="ECO:0007669"/>
    <property type="project" value="InterPro"/>
</dbReference>
<dbReference type="SMR" id="A0A445EV05"/>
<reference evidence="4 5" key="1">
    <citation type="submission" date="2019-01" db="EMBL/GenBank/DDBJ databases">
        <title>Sequencing of cultivated peanut Arachis hypogaea provides insights into genome evolution and oil improvement.</title>
        <authorList>
            <person name="Chen X."/>
        </authorList>
    </citation>
    <scope>NUCLEOTIDE SEQUENCE [LARGE SCALE GENOMIC DNA]</scope>
    <source>
        <strain evidence="5">cv. Fuhuasheng</strain>
        <tissue evidence="4">Leaves</tissue>
    </source>
</reference>
<organism evidence="4 5">
    <name type="scientific">Arachis hypogaea</name>
    <name type="common">Peanut</name>
    <dbReference type="NCBI Taxonomy" id="3818"/>
    <lineage>
        <taxon>Eukaryota</taxon>
        <taxon>Viridiplantae</taxon>
        <taxon>Streptophyta</taxon>
        <taxon>Embryophyta</taxon>
        <taxon>Tracheophyta</taxon>
        <taxon>Spermatophyta</taxon>
        <taxon>Magnoliopsida</taxon>
        <taxon>eudicotyledons</taxon>
        <taxon>Gunneridae</taxon>
        <taxon>Pentapetalae</taxon>
        <taxon>rosids</taxon>
        <taxon>fabids</taxon>
        <taxon>Fabales</taxon>
        <taxon>Fabaceae</taxon>
        <taxon>Papilionoideae</taxon>
        <taxon>50 kb inversion clade</taxon>
        <taxon>dalbergioids sensu lato</taxon>
        <taxon>Dalbergieae</taxon>
        <taxon>Pterocarpus clade</taxon>
        <taxon>Arachis</taxon>
    </lineage>
</organism>
<dbReference type="STRING" id="3818.A0A445EV05"/>
<keyword evidence="1" id="KW-0175">Coiled coil</keyword>
<gene>
    <name evidence="4" type="ORF">Ahy_A01g004006</name>
</gene>
<keyword evidence="5" id="KW-1185">Reference proteome</keyword>
<feature type="domain" description="PTC1-like winged helix-turn-helix" evidence="3">
    <location>
        <begin position="248"/>
        <end position="330"/>
    </location>
</feature>
<dbReference type="EMBL" id="SDMP01000001">
    <property type="protein sequence ID" value="RYR79157.1"/>
    <property type="molecule type" value="Genomic_DNA"/>
</dbReference>
<feature type="coiled-coil region" evidence="1">
    <location>
        <begin position="365"/>
        <end position="399"/>
    </location>
</feature>
<evidence type="ECO:0000313" key="5">
    <source>
        <dbReference type="Proteomes" id="UP000289738"/>
    </source>
</evidence>
<dbReference type="AlphaFoldDB" id="A0A445EV05"/>
<dbReference type="PANTHER" id="PTHR46740:SF2">
    <property type="entry name" value="PROTEIN DYAD"/>
    <property type="match status" value="1"/>
</dbReference>
<dbReference type="InterPro" id="IPR044221">
    <property type="entry name" value="DYAD/AMEIOTIC1"/>
</dbReference>
<dbReference type="PANTHER" id="PTHR46740">
    <property type="entry name" value="PROTEIN DYAD"/>
    <property type="match status" value="1"/>
</dbReference>
<accession>A0A445EV05</accession>
<comment type="caution">
    <text evidence="4">The sequence shown here is derived from an EMBL/GenBank/DDBJ whole genome shotgun (WGS) entry which is preliminary data.</text>
</comment>
<name>A0A445EV05_ARAHY</name>
<proteinExistence type="predicted"/>
<evidence type="ECO:0000256" key="1">
    <source>
        <dbReference type="SAM" id="Coils"/>
    </source>
</evidence>
<feature type="region of interest" description="Disordered" evidence="2">
    <location>
        <begin position="174"/>
        <end position="209"/>
    </location>
</feature>
<dbReference type="Gramene" id="arahy.Tifrunner.gnm2.ann2.Ah01g093900.1">
    <property type="protein sequence ID" value="arahy.Tifrunner.gnm2.ann2.Ah01g093900.1-CDS"/>
    <property type="gene ID" value="arahy.Tifrunner.gnm2.ann2.Ah01g093900"/>
</dbReference>
<sequence length="573" mass="64522">MVNTTTIAAGSDELQVGGFHEILHSMLPPDSPVQLKSVRIAMVSEIDREENLVSLRYPSLHSLRTHFTNPNFGKPEAKKIPALDEKCVMDFNSAVKALFRRVPILEFVENRESWAFWASPEEKPIATAGGGANSTIACKQGRCWSHLKFTGMLQWGQRRHVRFLGRHEAQLRPNQLQLATVDDTEENKKRNGRDQEDEEEEEETKTKKKLTTRQCNAIVVTTNDVVSNHASNRNTKAKNKRRKIAIDRWSVQRYKTAEENMLRVMKEKGAVFGNPIMRAELRSEARKYIGDTGLLDHLLKHMAGKVAPGGTERFRRRHNAEGAMEYWLESADLVDVRRQAGVQDPYWTPPPGWSIGDIIISPHDHVLAVAQLNEIKQEILQLKQEMRELAAKKEEEALVTTPTSCLSNLQSEENASLGPKQEIYVELVNKKVKIEEQLKEISLTLSTMAEQLGMLKEPTMSESANSGDDAVMQEKSTGNMESLISGFQICKPKGVFVWPNRDVSSPKVDYIAPIDENHPASKPNTEHLSMPMPMPNLYSHVKPLAERRPLSNATLTHVFGAFSPCFSPPLDTP</sequence>
<dbReference type="InterPro" id="IPR059080">
    <property type="entry name" value="WHD_PTC1"/>
</dbReference>
<dbReference type="Pfam" id="PF25874">
    <property type="entry name" value="WHD_plant_repro"/>
    <property type="match status" value="1"/>
</dbReference>
<evidence type="ECO:0000259" key="3">
    <source>
        <dbReference type="Pfam" id="PF25874"/>
    </source>
</evidence>